<dbReference type="AlphaFoldDB" id="A0A6P6LU17"/>
<gene>
    <name evidence="3" type="primary">LOC113062369</name>
</gene>
<name>A0A6P6LU17_CARAU</name>
<protein>
    <submittedName>
        <fullName evidence="3">Uncharacterized protein LOC113062369 isoform X2</fullName>
    </submittedName>
</protein>
<dbReference type="Proteomes" id="UP000515129">
    <property type="component" value="Chromosome 44"/>
</dbReference>
<sequence>MTKPKFRPCPSCQVRQQANRKTCSACFATLPSKRLLKTAKINDDWGQRVIKNKNASRVVASAQIAVQKLSALGYMPILFISQRHMGTGKLIADVVTHLPPTQNNTRFLTSMKRAYDFMIKLDDVSQPQQDQPQQDQPLDQPQQDQPLDQPQQDQPLDQLIPQDHQLITLELCPIVSQAQQHVELLPPRKRQTPPSSPGQDRQAPPSIQPQLKKRQTTGTGATQAPPSTLAKKKKTKREGSRGESALATLLFLWQSLGGHLGAGQQIRLMTNTVLLFVLYIFLNN</sequence>
<accession>A0A6P6LU17</accession>
<feature type="compositionally biased region" description="Low complexity" evidence="1">
    <location>
        <begin position="126"/>
        <end position="155"/>
    </location>
</feature>
<evidence type="ECO:0000256" key="1">
    <source>
        <dbReference type="SAM" id="MobiDB-lite"/>
    </source>
</evidence>
<dbReference type="RefSeq" id="XP_026087973.1">
    <property type="nucleotide sequence ID" value="XM_026232188.1"/>
</dbReference>
<feature type="region of interest" description="Disordered" evidence="1">
    <location>
        <begin position="184"/>
        <end position="241"/>
    </location>
</feature>
<evidence type="ECO:0000313" key="3">
    <source>
        <dbReference type="RefSeq" id="XP_026087973.1"/>
    </source>
</evidence>
<feature type="compositionally biased region" description="Polar residues" evidence="1">
    <location>
        <begin position="216"/>
        <end position="226"/>
    </location>
</feature>
<dbReference type="GeneID" id="113062369"/>
<reference evidence="3" key="1">
    <citation type="submission" date="2025-08" db="UniProtKB">
        <authorList>
            <consortium name="RefSeq"/>
        </authorList>
    </citation>
    <scope>IDENTIFICATION</scope>
    <source>
        <strain evidence="3">Wakin</strain>
        <tissue evidence="3">Muscle</tissue>
    </source>
</reference>
<keyword evidence="2" id="KW-1185">Reference proteome</keyword>
<evidence type="ECO:0000313" key="2">
    <source>
        <dbReference type="Proteomes" id="UP000515129"/>
    </source>
</evidence>
<feature type="region of interest" description="Disordered" evidence="1">
    <location>
        <begin position="124"/>
        <end position="155"/>
    </location>
</feature>
<organism evidence="2 3">
    <name type="scientific">Carassius auratus</name>
    <name type="common">Goldfish</name>
    <dbReference type="NCBI Taxonomy" id="7957"/>
    <lineage>
        <taxon>Eukaryota</taxon>
        <taxon>Metazoa</taxon>
        <taxon>Chordata</taxon>
        <taxon>Craniata</taxon>
        <taxon>Vertebrata</taxon>
        <taxon>Euteleostomi</taxon>
        <taxon>Actinopterygii</taxon>
        <taxon>Neopterygii</taxon>
        <taxon>Teleostei</taxon>
        <taxon>Ostariophysi</taxon>
        <taxon>Cypriniformes</taxon>
        <taxon>Cyprinidae</taxon>
        <taxon>Cyprininae</taxon>
        <taxon>Carassius</taxon>
    </lineage>
</organism>
<proteinExistence type="predicted"/>